<keyword evidence="3" id="KW-1185">Reference proteome</keyword>
<gene>
    <name evidence="2" type="ORF">SXIM_48970</name>
</gene>
<name>A0A0F7CQE7_9ACTN</name>
<evidence type="ECO:0000313" key="2">
    <source>
        <dbReference type="EMBL" id="AKG46281.1"/>
    </source>
</evidence>
<dbReference type="AlphaFoldDB" id="A0A0F7CQE7"/>
<dbReference type="KEGG" id="sxi:SXIM_48970"/>
<organism evidence="2 3">
    <name type="scientific">Streptomyces xiamenensis</name>
    <dbReference type="NCBI Taxonomy" id="408015"/>
    <lineage>
        <taxon>Bacteria</taxon>
        <taxon>Bacillati</taxon>
        <taxon>Actinomycetota</taxon>
        <taxon>Actinomycetes</taxon>
        <taxon>Kitasatosporales</taxon>
        <taxon>Streptomycetaceae</taxon>
        <taxon>Streptomyces</taxon>
    </lineage>
</organism>
<evidence type="ECO:0000313" key="3">
    <source>
        <dbReference type="Proteomes" id="UP000034034"/>
    </source>
</evidence>
<dbReference type="HOGENOM" id="CLU_2275999_0_0_11"/>
<feature type="region of interest" description="Disordered" evidence="1">
    <location>
        <begin position="1"/>
        <end position="23"/>
    </location>
</feature>
<protein>
    <submittedName>
        <fullName evidence="2">Uncharacterized protein</fullName>
    </submittedName>
</protein>
<dbReference type="STRING" id="408015.SXIM_48970"/>
<evidence type="ECO:0000256" key="1">
    <source>
        <dbReference type="SAM" id="MobiDB-lite"/>
    </source>
</evidence>
<dbReference type="Proteomes" id="UP000034034">
    <property type="component" value="Chromosome"/>
</dbReference>
<accession>A0A0F7CQE7</accession>
<proteinExistence type="predicted"/>
<dbReference type="EMBL" id="CP009922">
    <property type="protein sequence ID" value="AKG46281.1"/>
    <property type="molecule type" value="Genomic_DNA"/>
</dbReference>
<sequence length="102" mass="11200">MGVDHPLQERGEPGMARIEDPGELEELRRGPVVVAEHVLLDPLDHLIRHGAAQQAPHWFANVQGPQLLQKPHEPIALADEVGEVDLLGHLAPHPGLHTDRPL</sequence>
<reference evidence="2" key="1">
    <citation type="submission" date="2019-08" db="EMBL/GenBank/DDBJ databases">
        <title>Complete genome sequence of a mangrove-derived Streptomyces xiamenensis.</title>
        <authorList>
            <person name="Xu J."/>
        </authorList>
    </citation>
    <scope>NUCLEOTIDE SEQUENCE</scope>
    <source>
        <strain evidence="2">318</strain>
    </source>
</reference>